<comment type="similarity">
    <text evidence="1">Belongs to the FtsK/SpoIIIE/SftA family.</text>
</comment>
<feature type="domain" description="FtsK" evidence="8">
    <location>
        <begin position="458"/>
        <end position="645"/>
    </location>
</feature>
<evidence type="ECO:0000256" key="5">
    <source>
        <dbReference type="PROSITE-ProRule" id="PRU00289"/>
    </source>
</evidence>
<sequence>MKPQSSDKNRHRNGSKTTKASGSRSKASRAEKSRSGNKRRIPLEVVGILTIGFLLFTSFAMHTKSGGFIGIAVRWFFFALFGWMAYPFVYFFLVTTCLVLFKIHHQPNVKQRIMLMVILLLFFHMMAGLLDASLLNILQNEEFGASLMTAVNRGVLSKGTGFIGTILLYWPLYLLGRTGTVIFLTSVTFALLWLTSPKTLVSAMHMIKRFILRVSERIKMRKEQKLMADKKRQPEINECIKKMSSATNEEATNSQLQAEEAIHFQMITYEPEHREHLKLELESGAQDNTEKTDEQLLPEKPVEETLAATLKELEMKKALRTFQLPALSLLKGNQHYQPRTDRRQMLAKAKLLEETLESFGVAAKVVKVSQGPTITRYELQPSRGVKVSKVVNLSDDIALNLAASSIRIEAPIPGKAAIGIEIPNDHVAMVDLKELLSATEYQTLQAPLPFALGRNIAGDPMVFDINKMPHLLVAGATGSGKSVCINTLILSLLFRAKPDEVKLLMIDPKVVELNQYNGIPHLMIPVVTDPKKATGALRWAVTEMEERYQRFAASGVRDIAGYNENQKDDSLPYIVVIIDELADLMLVAAKEVEDYICRLAQMARAAGIHLIIATQRPSVDVITGIIKANIPSRIAFSVASQVDSRTILDMGGAEKLLGKGDMLFHPIGYNKPVRIQGAFVSDEEVKQVVEFLKSQNGSEHEYETTVMDKIESMPESSYEEESDDLFQEALRIAFDHQQISISMLQRRLKMGYNRAARLIDEMEAKGYVGPNEGTKPRKVINRPSGVGEMESSSQKEH</sequence>
<accession>A0ABU9VQI9</accession>
<dbReference type="Pfam" id="PF09397">
    <property type="entry name" value="FtsK_gamma"/>
    <property type="match status" value="1"/>
</dbReference>
<dbReference type="PANTHER" id="PTHR22683">
    <property type="entry name" value="SPORULATION PROTEIN RELATED"/>
    <property type="match status" value="1"/>
</dbReference>
<dbReference type="SMART" id="SM00382">
    <property type="entry name" value="AAA"/>
    <property type="match status" value="1"/>
</dbReference>
<keyword evidence="3 5" id="KW-0067">ATP-binding</keyword>
<keyword evidence="10" id="KW-1185">Reference proteome</keyword>
<feature type="transmembrane region" description="Helical" evidence="7">
    <location>
        <begin position="179"/>
        <end position="196"/>
    </location>
</feature>
<dbReference type="InterPro" id="IPR018541">
    <property type="entry name" value="Ftsk_gamma"/>
</dbReference>
<evidence type="ECO:0000259" key="8">
    <source>
        <dbReference type="PROSITE" id="PS50901"/>
    </source>
</evidence>
<gene>
    <name evidence="9" type="ORF">AAIG11_02820</name>
</gene>
<keyword evidence="4" id="KW-0238">DNA-binding</keyword>
<dbReference type="Gene3D" id="1.10.10.10">
    <property type="entry name" value="Winged helix-like DNA-binding domain superfamily/Winged helix DNA-binding domain"/>
    <property type="match status" value="1"/>
</dbReference>
<feature type="compositionally biased region" description="Low complexity" evidence="6">
    <location>
        <begin position="15"/>
        <end position="25"/>
    </location>
</feature>
<dbReference type="InterPro" id="IPR036390">
    <property type="entry name" value="WH_DNA-bd_sf"/>
</dbReference>
<dbReference type="Gene3D" id="3.40.50.300">
    <property type="entry name" value="P-loop containing nucleotide triphosphate hydrolases"/>
    <property type="match status" value="1"/>
</dbReference>
<feature type="region of interest" description="Disordered" evidence="6">
    <location>
        <begin position="1"/>
        <end position="36"/>
    </location>
</feature>
<feature type="binding site" evidence="5">
    <location>
        <begin position="475"/>
        <end position="482"/>
    </location>
    <ligand>
        <name>ATP</name>
        <dbReference type="ChEBI" id="CHEBI:30616"/>
    </ligand>
</feature>
<reference evidence="9 10" key="1">
    <citation type="submission" date="2024-04" db="EMBL/GenBank/DDBJ databases">
        <title>Genome sequencing and metabolic network reconstruction of aminoacids and betaine degradation by Anoxynatronum sibiricum.</title>
        <authorList>
            <person name="Detkova E.N."/>
            <person name="Boltjanskaja Y.V."/>
            <person name="Mardanov A.V."/>
            <person name="Kevbrin V."/>
        </authorList>
    </citation>
    <scope>NUCLEOTIDE SEQUENCE [LARGE SCALE GENOMIC DNA]</scope>
    <source>
        <strain evidence="9 10">Z-7981</strain>
    </source>
</reference>
<dbReference type="Proteomes" id="UP001407405">
    <property type="component" value="Unassembled WGS sequence"/>
</dbReference>
<dbReference type="InterPro" id="IPR002543">
    <property type="entry name" value="FtsK_dom"/>
</dbReference>
<feature type="transmembrane region" description="Helical" evidence="7">
    <location>
        <begin position="155"/>
        <end position="172"/>
    </location>
</feature>
<dbReference type="SUPFAM" id="SSF46785">
    <property type="entry name" value="Winged helix' DNA-binding domain"/>
    <property type="match status" value="1"/>
</dbReference>
<evidence type="ECO:0000256" key="1">
    <source>
        <dbReference type="ARBA" id="ARBA00006474"/>
    </source>
</evidence>
<protein>
    <submittedName>
        <fullName evidence="9">DNA translocase FtsK</fullName>
    </submittedName>
</protein>
<dbReference type="InterPro" id="IPR027417">
    <property type="entry name" value="P-loop_NTPase"/>
</dbReference>
<dbReference type="SMART" id="SM00843">
    <property type="entry name" value="Ftsk_gamma"/>
    <property type="match status" value="1"/>
</dbReference>
<organism evidence="9 10">
    <name type="scientific">Anoxynatronum sibiricum</name>
    <dbReference type="NCBI Taxonomy" id="210623"/>
    <lineage>
        <taxon>Bacteria</taxon>
        <taxon>Bacillati</taxon>
        <taxon>Bacillota</taxon>
        <taxon>Clostridia</taxon>
        <taxon>Eubacteriales</taxon>
        <taxon>Clostridiaceae</taxon>
        <taxon>Anoxynatronum</taxon>
    </lineage>
</organism>
<dbReference type="EMBL" id="JBCITM010000002">
    <property type="protein sequence ID" value="MEN1759396.1"/>
    <property type="molecule type" value="Genomic_DNA"/>
</dbReference>
<evidence type="ECO:0000256" key="2">
    <source>
        <dbReference type="ARBA" id="ARBA00022741"/>
    </source>
</evidence>
<dbReference type="InterPro" id="IPR036388">
    <property type="entry name" value="WH-like_DNA-bd_sf"/>
</dbReference>
<feature type="region of interest" description="Disordered" evidence="6">
    <location>
        <begin position="766"/>
        <end position="797"/>
    </location>
</feature>
<name>A0ABU9VQI9_9CLOT</name>
<dbReference type="InterPro" id="IPR050206">
    <property type="entry name" value="FtsK/SpoIIIE/SftA"/>
</dbReference>
<dbReference type="SUPFAM" id="SSF52540">
    <property type="entry name" value="P-loop containing nucleoside triphosphate hydrolases"/>
    <property type="match status" value="1"/>
</dbReference>
<dbReference type="Gene3D" id="3.30.980.40">
    <property type="match status" value="1"/>
</dbReference>
<keyword evidence="2 5" id="KW-0547">Nucleotide-binding</keyword>
<evidence type="ECO:0000256" key="3">
    <source>
        <dbReference type="ARBA" id="ARBA00022840"/>
    </source>
</evidence>
<dbReference type="Pfam" id="PF01580">
    <property type="entry name" value="FtsK_SpoIIIE"/>
    <property type="match status" value="1"/>
</dbReference>
<dbReference type="PROSITE" id="PS50901">
    <property type="entry name" value="FTSK"/>
    <property type="match status" value="1"/>
</dbReference>
<dbReference type="InterPro" id="IPR003593">
    <property type="entry name" value="AAA+_ATPase"/>
</dbReference>
<feature type="transmembrane region" description="Helical" evidence="7">
    <location>
        <begin position="75"/>
        <end position="101"/>
    </location>
</feature>
<dbReference type="PANTHER" id="PTHR22683:SF41">
    <property type="entry name" value="DNA TRANSLOCASE FTSK"/>
    <property type="match status" value="1"/>
</dbReference>
<feature type="transmembrane region" description="Helical" evidence="7">
    <location>
        <begin position="41"/>
        <end position="63"/>
    </location>
</feature>
<evidence type="ECO:0000256" key="6">
    <source>
        <dbReference type="SAM" id="MobiDB-lite"/>
    </source>
</evidence>
<evidence type="ECO:0000256" key="7">
    <source>
        <dbReference type="SAM" id="Phobius"/>
    </source>
</evidence>
<keyword evidence="7" id="KW-0812">Transmembrane</keyword>
<proteinExistence type="inferred from homology"/>
<keyword evidence="7" id="KW-1133">Transmembrane helix</keyword>
<evidence type="ECO:0000313" key="9">
    <source>
        <dbReference type="EMBL" id="MEN1759396.1"/>
    </source>
</evidence>
<dbReference type="CDD" id="cd01127">
    <property type="entry name" value="TrwB_TraG_TraD_VirD4"/>
    <property type="match status" value="1"/>
</dbReference>
<dbReference type="InterPro" id="IPR041027">
    <property type="entry name" value="FtsK_alpha"/>
</dbReference>
<dbReference type="Pfam" id="PF17854">
    <property type="entry name" value="FtsK_alpha"/>
    <property type="match status" value="1"/>
</dbReference>
<feature type="transmembrane region" description="Helical" evidence="7">
    <location>
        <begin position="113"/>
        <end position="135"/>
    </location>
</feature>
<comment type="caution">
    <text evidence="9">The sequence shown here is derived from an EMBL/GenBank/DDBJ whole genome shotgun (WGS) entry which is preliminary data.</text>
</comment>
<evidence type="ECO:0000256" key="4">
    <source>
        <dbReference type="ARBA" id="ARBA00023125"/>
    </source>
</evidence>
<keyword evidence="7" id="KW-0472">Membrane</keyword>
<evidence type="ECO:0000313" key="10">
    <source>
        <dbReference type="Proteomes" id="UP001407405"/>
    </source>
</evidence>
<dbReference type="RefSeq" id="WP_343184756.1">
    <property type="nucleotide sequence ID" value="NZ_JBCITM010000002.1"/>
</dbReference>